<dbReference type="AlphaFoldDB" id="A0A1X2HDY7"/>
<protein>
    <submittedName>
        <fullName evidence="1">Uncharacterized protein</fullName>
    </submittedName>
</protein>
<reference evidence="1 2" key="1">
    <citation type="submission" date="2016-07" db="EMBL/GenBank/DDBJ databases">
        <title>Pervasive Adenine N6-methylation of Active Genes in Fungi.</title>
        <authorList>
            <consortium name="DOE Joint Genome Institute"/>
            <person name="Mondo S.J."/>
            <person name="Dannebaum R.O."/>
            <person name="Kuo R.C."/>
            <person name="Labutti K."/>
            <person name="Haridas S."/>
            <person name="Kuo A."/>
            <person name="Salamov A."/>
            <person name="Ahrendt S.R."/>
            <person name="Lipzen A."/>
            <person name="Sullivan W."/>
            <person name="Andreopoulos W.B."/>
            <person name="Clum A."/>
            <person name="Lindquist E."/>
            <person name="Daum C."/>
            <person name="Ramamoorthy G.K."/>
            <person name="Gryganskyi A."/>
            <person name="Culley D."/>
            <person name="Magnuson J.K."/>
            <person name="James T.Y."/>
            <person name="O'Malley M.A."/>
            <person name="Stajich J.E."/>
            <person name="Spatafora J.W."/>
            <person name="Visel A."/>
            <person name="Grigoriev I.V."/>
        </authorList>
    </citation>
    <scope>NUCLEOTIDE SEQUENCE [LARGE SCALE GENOMIC DNA]</scope>
    <source>
        <strain evidence="1 2">NRRL 1336</strain>
    </source>
</reference>
<accession>A0A1X2HDY7</accession>
<evidence type="ECO:0000313" key="2">
    <source>
        <dbReference type="Proteomes" id="UP000193560"/>
    </source>
</evidence>
<name>A0A1X2HDY7_9FUNG</name>
<evidence type="ECO:0000313" key="1">
    <source>
        <dbReference type="EMBL" id="ORY96972.1"/>
    </source>
</evidence>
<dbReference type="EMBL" id="MCGE01000072">
    <property type="protein sequence ID" value="ORY96972.1"/>
    <property type="molecule type" value="Genomic_DNA"/>
</dbReference>
<gene>
    <name evidence="1" type="ORF">BCR42DRAFT_226572</name>
</gene>
<keyword evidence="2" id="KW-1185">Reference proteome</keyword>
<dbReference type="OrthoDB" id="2273311at2759"/>
<dbReference type="Proteomes" id="UP000193560">
    <property type="component" value="Unassembled WGS sequence"/>
</dbReference>
<organism evidence="1 2">
    <name type="scientific">Absidia repens</name>
    <dbReference type="NCBI Taxonomy" id="90262"/>
    <lineage>
        <taxon>Eukaryota</taxon>
        <taxon>Fungi</taxon>
        <taxon>Fungi incertae sedis</taxon>
        <taxon>Mucoromycota</taxon>
        <taxon>Mucoromycotina</taxon>
        <taxon>Mucoromycetes</taxon>
        <taxon>Mucorales</taxon>
        <taxon>Cunninghamellaceae</taxon>
        <taxon>Absidia</taxon>
    </lineage>
</organism>
<comment type="caution">
    <text evidence="1">The sequence shown here is derived from an EMBL/GenBank/DDBJ whole genome shotgun (WGS) entry which is preliminary data.</text>
</comment>
<sequence>MAIACPSILEIWESIWEYHFIYTPFTTNGLWLALTCLRFPQASCRYVRSDQSPLVPEDDLAFKIWDSIDRQSFFVTLLPNCYKKLRKRQMNTVRL</sequence>
<proteinExistence type="predicted"/>